<dbReference type="Proteomes" id="UP000390336">
    <property type="component" value="Chromosome 2"/>
</dbReference>
<proteinExistence type="predicted"/>
<accession>A0AAP9KC17</accession>
<dbReference type="RefSeq" id="WP_153286213.1">
    <property type="nucleotide sequence ID" value="NZ_CP033138.1"/>
</dbReference>
<gene>
    <name evidence="1" type="ORF">APZ19_19235</name>
</gene>
<dbReference type="EMBL" id="CP045860">
    <property type="protein sequence ID" value="QGH49254.1"/>
    <property type="molecule type" value="Genomic_DNA"/>
</dbReference>
<evidence type="ECO:0000313" key="2">
    <source>
        <dbReference type="Proteomes" id="UP000390336"/>
    </source>
</evidence>
<organism evidence="1 2">
    <name type="scientific">Vibrio owensii</name>
    <dbReference type="NCBI Taxonomy" id="696485"/>
    <lineage>
        <taxon>Bacteria</taxon>
        <taxon>Pseudomonadati</taxon>
        <taxon>Pseudomonadota</taxon>
        <taxon>Gammaproteobacteria</taxon>
        <taxon>Vibrionales</taxon>
        <taxon>Vibrionaceae</taxon>
        <taxon>Vibrio</taxon>
    </lineage>
</organism>
<name>A0AAP9KC17_9VIBR</name>
<evidence type="ECO:0000313" key="1">
    <source>
        <dbReference type="EMBL" id="QGH49254.1"/>
    </source>
</evidence>
<reference evidence="1 2" key="1">
    <citation type="journal article" date="2015" name="Genome Announc.">
        <title>Draft Genome Sequence of Vibrio owensii Strain SH-14, Which Causes Shrimp Acute Hepatopancreatic Necrosis Disease.</title>
        <authorList>
            <person name="Liu L."/>
            <person name="Xiao J."/>
            <person name="Xia X."/>
            <person name="Pan Y."/>
            <person name="Yan S."/>
            <person name="Wang Y."/>
        </authorList>
    </citation>
    <scope>NUCLEOTIDE SEQUENCE [LARGE SCALE GENOMIC DNA]</scope>
    <source>
        <strain evidence="1 2">SH14</strain>
    </source>
</reference>
<protein>
    <submittedName>
        <fullName evidence="1">Uncharacterized protein</fullName>
    </submittedName>
</protein>
<dbReference type="AlphaFoldDB" id="A0AAP9KC17"/>
<sequence length="48" mass="5445">MKQAELDLEVVIALMESDQPLTDGAKEWIVTAASRLKEVLEKCKRETQ</sequence>